<evidence type="ECO:0000313" key="2">
    <source>
        <dbReference type="Proteomes" id="UP000774570"/>
    </source>
</evidence>
<organism evidence="1 2">
    <name type="scientific">Actinomadura parmotrematis</name>
    <dbReference type="NCBI Taxonomy" id="2864039"/>
    <lineage>
        <taxon>Bacteria</taxon>
        <taxon>Bacillati</taxon>
        <taxon>Actinomycetota</taxon>
        <taxon>Actinomycetes</taxon>
        <taxon>Streptosporangiales</taxon>
        <taxon>Thermomonosporaceae</taxon>
        <taxon>Actinomadura</taxon>
    </lineage>
</organism>
<proteinExistence type="predicted"/>
<evidence type="ECO:0000313" key="1">
    <source>
        <dbReference type="EMBL" id="MBW8484306.1"/>
    </source>
</evidence>
<comment type="caution">
    <text evidence="1">The sequence shown here is derived from an EMBL/GenBank/DDBJ whole genome shotgun (WGS) entry which is preliminary data.</text>
</comment>
<reference evidence="1 2" key="1">
    <citation type="submission" date="2021-07" db="EMBL/GenBank/DDBJ databases">
        <title>Actinomadura sp. PM05-2 isolated from lichen.</title>
        <authorList>
            <person name="Somphong A."/>
            <person name="Phongsopitanun W."/>
            <person name="Tanasupawat S."/>
            <person name="Peongsungnone V."/>
        </authorList>
    </citation>
    <scope>NUCLEOTIDE SEQUENCE [LARGE SCALE GENOMIC DNA]</scope>
    <source>
        <strain evidence="1 2">PM05-2</strain>
    </source>
</reference>
<dbReference type="EMBL" id="JAIBOA010000010">
    <property type="protein sequence ID" value="MBW8484306.1"/>
    <property type="molecule type" value="Genomic_DNA"/>
</dbReference>
<name>A0ABS7FVF1_9ACTN</name>
<dbReference type="Proteomes" id="UP000774570">
    <property type="component" value="Unassembled WGS sequence"/>
</dbReference>
<dbReference type="RefSeq" id="WP_220167525.1">
    <property type="nucleotide sequence ID" value="NZ_JAIBOA010000010.1"/>
</dbReference>
<protein>
    <submittedName>
        <fullName evidence="1">DUF3224 domain-containing protein</fullName>
    </submittedName>
</protein>
<dbReference type="InterPro" id="IPR021607">
    <property type="entry name" value="DUF3224"/>
</dbReference>
<sequence>MKQHGTGHIDVKSWEEELYLQIDPDRKLNRAHVTQRFTGVIEGEATSECLIAYVRADDSLSSIAGLTHVVGTVGGRTGEFVLQAKGGYSDGSVEVEWFVVPDSGIGGLAGLTGEGGYVLRPGDAQVDVTFSFDFA</sequence>
<dbReference type="Pfam" id="PF11528">
    <property type="entry name" value="DUF3224"/>
    <property type="match status" value="1"/>
</dbReference>
<dbReference type="Gene3D" id="2.40.350.10">
    <property type="entry name" value="SO1590-like"/>
    <property type="match status" value="1"/>
</dbReference>
<accession>A0ABS7FVF1</accession>
<gene>
    <name evidence="1" type="ORF">K1Y72_18125</name>
</gene>
<dbReference type="SUPFAM" id="SSF159238">
    <property type="entry name" value="SO1590-like"/>
    <property type="match status" value="1"/>
</dbReference>
<keyword evidence="2" id="KW-1185">Reference proteome</keyword>
<dbReference type="InterPro" id="IPR023159">
    <property type="entry name" value="SO1590-like_sf"/>
</dbReference>